<feature type="short sequence motif" description="GXSXG" evidence="6">
    <location>
        <begin position="56"/>
        <end position="60"/>
    </location>
</feature>
<feature type="active site" description="Nucleophile" evidence="6">
    <location>
        <position position="58"/>
    </location>
</feature>
<dbReference type="Gene3D" id="2.40.160.50">
    <property type="entry name" value="membrane protein fhac: a member of the omp85/tpsb transporter family"/>
    <property type="match status" value="1"/>
</dbReference>
<feature type="active site" description="Proton acceptor" evidence="6">
    <location>
        <position position="204"/>
    </location>
</feature>
<dbReference type="Gene3D" id="3.10.20.310">
    <property type="entry name" value="membrane protein fhac"/>
    <property type="match status" value="1"/>
</dbReference>
<dbReference type="InterPro" id="IPR050301">
    <property type="entry name" value="NTE"/>
</dbReference>
<keyword evidence="5" id="KW-0472">Membrane</keyword>
<evidence type="ECO:0000256" key="6">
    <source>
        <dbReference type="PROSITE-ProRule" id="PRU01161"/>
    </source>
</evidence>
<dbReference type="AlphaFoldDB" id="A0A7V4FEG8"/>
<evidence type="ECO:0000259" key="7">
    <source>
        <dbReference type="PROSITE" id="PS51635"/>
    </source>
</evidence>
<dbReference type="CDD" id="cd07205">
    <property type="entry name" value="Pat_PNPLA6_PNPLA7_NTE1_like"/>
    <property type="match status" value="1"/>
</dbReference>
<evidence type="ECO:0000256" key="1">
    <source>
        <dbReference type="ARBA" id="ARBA00004370"/>
    </source>
</evidence>
<dbReference type="Pfam" id="PF01103">
    <property type="entry name" value="Omp85"/>
    <property type="match status" value="1"/>
</dbReference>
<organism evidence="8">
    <name type="scientific">candidate division WOR-3 bacterium</name>
    <dbReference type="NCBI Taxonomy" id="2052148"/>
    <lineage>
        <taxon>Bacteria</taxon>
        <taxon>Bacteria division WOR-3</taxon>
    </lineage>
</organism>
<evidence type="ECO:0000256" key="4">
    <source>
        <dbReference type="ARBA" id="ARBA00023098"/>
    </source>
</evidence>
<evidence type="ECO:0000256" key="3">
    <source>
        <dbReference type="ARBA" id="ARBA00022963"/>
    </source>
</evidence>
<accession>A0A7V4FEG8</accession>
<feature type="domain" description="PNPLA" evidence="7">
    <location>
        <begin position="25"/>
        <end position="217"/>
    </location>
</feature>
<name>A0A7V4FEG8_UNCW3</name>
<dbReference type="InterPro" id="IPR002641">
    <property type="entry name" value="PNPLA_dom"/>
</dbReference>
<evidence type="ECO:0000256" key="2">
    <source>
        <dbReference type="ARBA" id="ARBA00022801"/>
    </source>
</evidence>
<dbReference type="Pfam" id="PF01734">
    <property type="entry name" value="Patatin"/>
    <property type="match status" value="1"/>
</dbReference>
<reference evidence="8" key="1">
    <citation type="journal article" date="2020" name="mSystems">
        <title>Genome- and Community-Level Interaction Insights into Carbon Utilization and Element Cycling Functions of Hydrothermarchaeota in Hydrothermal Sediment.</title>
        <authorList>
            <person name="Zhou Z."/>
            <person name="Liu Y."/>
            <person name="Xu W."/>
            <person name="Pan J."/>
            <person name="Luo Z.H."/>
            <person name="Li M."/>
        </authorList>
    </citation>
    <scope>NUCLEOTIDE SEQUENCE [LARGE SCALE GENOMIC DNA]</scope>
    <source>
        <strain evidence="8">SpSt-655</strain>
    </source>
</reference>
<dbReference type="GO" id="GO:0016042">
    <property type="term" value="P:lipid catabolic process"/>
    <property type="evidence" value="ECO:0007669"/>
    <property type="project" value="UniProtKB-UniRule"/>
</dbReference>
<feature type="short sequence motif" description="DGA/G" evidence="6">
    <location>
        <begin position="204"/>
        <end position="206"/>
    </location>
</feature>
<dbReference type="EMBL" id="DTBX01000137">
    <property type="protein sequence ID" value="HGQ55594.1"/>
    <property type="molecule type" value="Genomic_DNA"/>
</dbReference>
<dbReference type="SUPFAM" id="SSF52151">
    <property type="entry name" value="FabD/lysophospholipase-like"/>
    <property type="match status" value="1"/>
</dbReference>
<comment type="caution">
    <text evidence="8">The sequence shown here is derived from an EMBL/GenBank/DDBJ whole genome shotgun (WGS) entry which is preliminary data.</text>
</comment>
<dbReference type="PROSITE" id="PS51635">
    <property type="entry name" value="PNPLA"/>
    <property type="match status" value="1"/>
</dbReference>
<comment type="subcellular location">
    <subcellularLocation>
        <location evidence="1">Membrane</location>
    </subcellularLocation>
</comment>
<dbReference type="Gene3D" id="3.40.1090.10">
    <property type="entry name" value="Cytosolic phospholipase A2 catalytic domain"/>
    <property type="match status" value="2"/>
</dbReference>
<keyword evidence="2 6" id="KW-0378">Hydrolase</keyword>
<protein>
    <recommendedName>
        <fullName evidence="7">PNPLA domain-containing protein</fullName>
    </recommendedName>
</protein>
<dbReference type="InterPro" id="IPR016035">
    <property type="entry name" value="Acyl_Trfase/lysoPLipase"/>
</dbReference>
<dbReference type="PANTHER" id="PTHR14226:SF76">
    <property type="entry name" value="NTE FAMILY PROTEIN RSSA"/>
    <property type="match status" value="1"/>
</dbReference>
<dbReference type="Pfam" id="PF07244">
    <property type="entry name" value="POTRA"/>
    <property type="match status" value="1"/>
</dbReference>
<dbReference type="PANTHER" id="PTHR14226">
    <property type="entry name" value="NEUROPATHY TARGET ESTERASE/SWISS CHEESE D.MELANOGASTER"/>
    <property type="match status" value="1"/>
</dbReference>
<dbReference type="InterPro" id="IPR010827">
    <property type="entry name" value="BamA/TamA_POTRA"/>
</dbReference>
<dbReference type="GO" id="GO:0019867">
    <property type="term" value="C:outer membrane"/>
    <property type="evidence" value="ECO:0007669"/>
    <property type="project" value="InterPro"/>
</dbReference>
<gene>
    <name evidence="8" type="ORF">ENU28_03920</name>
</gene>
<evidence type="ECO:0000313" key="8">
    <source>
        <dbReference type="EMBL" id="HGQ55594.1"/>
    </source>
</evidence>
<dbReference type="InterPro" id="IPR000184">
    <property type="entry name" value="Bac_surfAg_D15"/>
</dbReference>
<keyword evidence="4 6" id="KW-0443">Lipid metabolism</keyword>
<proteinExistence type="predicted"/>
<dbReference type="GO" id="GO:0016787">
    <property type="term" value="F:hydrolase activity"/>
    <property type="evidence" value="ECO:0007669"/>
    <property type="project" value="UniProtKB-UniRule"/>
</dbReference>
<evidence type="ECO:0000256" key="5">
    <source>
        <dbReference type="ARBA" id="ARBA00023136"/>
    </source>
</evidence>
<sequence length="721" mass="83279">MRNKFLLLFLFIFIIGYCQEIKIGLALSGGAALGLAHIGVLKVLEREGIPISFITGNSMGSLVGGVYACGYSAFQIESIALSVNWQELFSNVLPFGSQYLPERQLRNRYFLNLNHKNFIPYLPGGLIPLQNVEFLLTKLLSRIEYYTYYDFDSLPIPYRAIAVNLRTGEKIALKKGRLTKAIRASIAIPGVFPPEIIDGEEYVDGGVKEYLPVEPLLEFTPDFIIAVVTKKKMKETGGSLIDIVSRSIEIVTEEDLEKEKKLADIVIEPDVERFSHSDFYRVKELIAVGESACQKVLPEIKEKLKDKMLFNKRNQIKKRELPSVRQIRFEGLKRTKPYLFKGRLRTVANQRLNFDDLLKDLIYLFHTNLFEEVDYRLEFINNDTCDVIFELKEKVFGFYSLGLRYDIYDNVILGLEMGEGNILGTGASLRTGFNLGNPNEIRMGLIGTRLFQFPFGYRIDGFYGSLNRSYFQENNWQGSYNIKYFGGISEIGYILGKDAFFNIGIKAEKNIYKIPFADSFPKKEWVIGPNFKIEYNNFDNLFLPKKGENFRISTLLSSKKMKANNNFLRLEIFYQRIIPLNSFALFYYSFDFGFSLLDLAFAEYFYSSGENFIGFEKEEFTTKYKNILKFGFDFKIINLFKQEDYPLYWQMIFNIGAFERLDKLSEKEIKETFHWGAGTGIKTNTPIGPLNFIFGIGNFGKKEKTKFQFITTIGREFRYKK</sequence>
<comment type="caution">
    <text evidence="6">Lacks conserved residue(s) required for the propagation of feature annotation.</text>
</comment>
<keyword evidence="3 6" id="KW-0442">Lipid degradation</keyword>